<dbReference type="EMBL" id="CCFA01004526">
    <property type="protein sequence ID" value="CDW99298.1"/>
    <property type="molecule type" value="Genomic_DNA"/>
</dbReference>
<gene>
    <name evidence="1" type="primary">SSCI74070.1</name>
</gene>
<dbReference type="AlphaFoldDB" id="A0A0F7SDN5"/>
<reference evidence="2" key="1">
    <citation type="submission" date="2014-06" db="EMBL/GenBank/DDBJ databases">
        <authorList>
            <person name="Berkman P.J."/>
        </authorList>
    </citation>
    <scope>NUCLEOTIDE SEQUENCE [LARGE SCALE GENOMIC DNA]</scope>
</reference>
<keyword evidence="2" id="KW-1185">Reference proteome</keyword>
<organism evidence="1 2">
    <name type="scientific">Sporisorium scitamineum</name>
    <dbReference type="NCBI Taxonomy" id="49012"/>
    <lineage>
        <taxon>Eukaryota</taxon>
        <taxon>Fungi</taxon>
        <taxon>Dikarya</taxon>
        <taxon>Basidiomycota</taxon>
        <taxon>Ustilaginomycotina</taxon>
        <taxon>Ustilaginomycetes</taxon>
        <taxon>Ustilaginales</taxon>
        <taxon>Ustilaginaceae</taxon>
        <taxon>Sporisorium</taxon>
    </lineage>
</organism>
<protein>
    <submittedName>
        <fullName evidence="1">Uncharacterized protein</fullName>
    </submittedName>
</protein>
<proteinExistence type="predicted"/>
<evidence type="ECO:0000313" key="1">
    <source>
        <dbReference type="EMBL" id="CDW99298.1"/>
    </source>
</evidence>
<dbReference type="Proteomes" id="UP000242770">
    <property type="component" value="Unassembled WGS sequence"/>
</dbReference>
<evidence type="ECO:0000313" key="2">
    <source>
        <dbReference type="Proteomes" id="UP000242770"/>
    </source>
</evidence>
<accession>A0A0F7SDN5</accession>
<name>A0A0F7SDN5_9BASI</name>
<sequence>MLVGGLIAEMSSHLRERRRPHESTWEIVFFQDIF</sequence>